<proteinExistence type="predicted"/>
<sequence>MFKPSEAFSKRAFDLAFNTIHLVTRHPFLPLQLRVRYPPRFRPPYRFSLLHIVHVALRRRPVRSAIAPEVSGSRNAVVRLDLHPSVRSLAAVIFH</sequence>
<reference evidence="1" key="1">
    <citation type="submission" date="2019-12" db="EMBL/GenBank/DDBJ databases">
        <title>Genome sequencing and annotation of Brassica cretica.</title>
        <authorList>
            <person name="Studholme D.J."/>
            <person name="Sarris P.F."/>
        </authorList>
    </citation>
    <scope>NUCLEOTIDE SEQUENCE</scope>
    <source>
        <strain evidence="1">PFS-102/07</strain>
        <tissue evidence="1">Leaf</tissue>
    </source>
</reference>
<dbReference type="AlphaFoldDB" id="A0A8S9IX43"/>
<protein>
    <submittedName>
        <fullName evidence="1">Uncharacterized protein</fullName>
    </submittedName>
</protein>
<comment type="caution">
    <text evidence="1">The sequence shown here is derived from an EMBL/GenBank/DDBJ whole genome shotgun (WGS) entry which is preliminary data.</text>
</comment>
<gene>
    <name evidence="1" type="ORF">F2Q70_00006268</name>
</gene>
<accession>A0A8S9IX43</accession>
<name>A0A8S9IX43_BRACR</name>
<dbReference type="EMBL" id="QGKY02001015">
    <property type="protein sequence ID" value="KAF2573616.1"/>
    <property type="molecule type" value="Genomic_DNA"/>
</dbReference>
<organism evidence="1">
    <name type="scientific">Brassica cretica</name>
    <name type="common">Mustard</name>
    <dbReference type="NCBI Taxonomy" id="69181"/>
    <lineage>
        <taxon>Eukaryota</taxon>
        <taxon>Viridiplantae</taxon>
        <taxon>Streptophyta</taxon>
        <taxon>Embryophyta</taxon>
        <taxon>Tracheophyta</taxon>
        <taxon>Spermatophyta</taxon>
        <taxon>Magnoliopsida</taxon>
        <taxon>eudicotyledons</taxon>
        <taxon>Gunneridae</taxon>
        <taxon>Pentapetalae</taxon>
        <taxon>rosids</taxon>
        <taxon>malvids</taxon>
        <taxon>Brassicales</taxon>
        <taxon>Brassicaceae</taxon>
        <taxon>Brassiceae</taxon>
        <taxon>Brassica</taxon>
    </lineage>
</organism>
<evidence type="ECO:0000313" key="1">
    <source>
        <dbReference type="EMBL" id="KAF2573616.1"/>
    </source>
</evidence>